<keyword evidence="3" id="KW-1185">Reference proteome</keyword>
<evidence type="ECO:0000313" key="3">
    <source>
        <dbReference type="Proteomes" id="UP001385951"/>
    </source>
</evidence>
<evidence type="ECO:0000256" key="1">
    <source>
        <dbReference type="SAM" id="MobiDB-lite"/>
    </source>
</evidence>
<name>A0AAW0GHM8_9APHY</name>
<protein>
    <submittedName>
        <fullName evidence="2">Uncharacterized protein</fullName>
    </submittedName>
</protein>
<feature type="region of interest" description="Disordered" evidence="1">
    <location>
        <begin position="1"/>
        <end position="24"/>
    </location>
</feature>
<reference evidence="2 3" key="1">
    <citation type="submission" date="2022-09" db="EMBL/GenBank/DDBJ databases">
        <authorList>
            <person name="Palmer J.M."/>
        </authorList>
    </citation>
    <scope>NUCLEOTIDE SEQUENCE [LARGE SCALE GENOMIC DNA]</scope>
    <source>
        <strain evidence="2 3">DSM 7382</strain>
    </source>
</reference>
<comment type="caution">
    <text evidence="2">The sequence shown here is derived from an EMBL/GenBank/DDBJ whole genome shotgun (WGS) entry which is preliminary data.</text>
</comment>
<dbReference type="AlphaFoldDB" id="A0AAW0GHM8"/>
<dbReference type="Proteomes" id="UP001385951">
    <property type="component" value="Unassembled WGS sequence"/>
</dbReference>
<dbReference type="EMBL" id="JASBNA010000007">
    <property type="protein sequence ID" value="KAK7689733.1"/>
    <property type="molecule type" value="Genomic_DNA"/>
</dbReference>
<accession>A0AAW0GHM8</accession>
<proteinExistence type="predicted"/>
<organism evidence="2 3">
    <name type="scientific">Cerrena zonata</name>
    <dbReference type="NCBI Taxonomy" id="2478898"/>
    <lineage>
        <taxon>Eukaryota</taxon>
        <taxon>Fungi</taxon>
        <taxon>Dikarya</taxon>
        <taxon>Basidiomycota</taxon>
        <taxon>Agaricomycotina</taxon>
        <taxon>Agaricomycetes</taxon>
        <taxon>Polyporales</taxon>
        <taxon>Cerrenaceae</taxon>
        <taxon>Cerrena</taxon>
    </lineage>
</organism>
<gene>
    <name evidence="2" type="ORF">QCA50_006372</name>
</gene>
<evidence type="ECO:0000313" key="2">
    <source>
        <dbReference type="EMBL" id="KAK7689733.1"/>
    </source>
</evidence>
<sequence length="55" mass="6043">MDGSLVSLPALDALPEDPNSTAEKELQDLIERTRDPLCELNFWPTSIGIDEEDAA</sequence>